<reference evidence="4" key="1">
    <citation type="journal article" date="2019" name="Int. J. Syst. Evol. Microbiol.">
        <title>The Global Catalogue of Microorganisms (GCM) 10K type strain sequencing project: providing services to taxonomists for standard genome sequencing and annotation.</title>
        <authorList>
            <consortium name="The Broad Institute Genomics Platform"/>
            <consortium name="The Broad Institute Genome Sequencing Center for Infectious Disease"/>
            <person name="Wu L."/>
            <person name="Ma J."/>
        </authorList>
    </citation>
    <scope>NUCLEOTIDE SEQUENCE [LARGE SCALE GENOMIC DNA]</scope>
    <source>
        <strain evidence="4">JCM 13244</strain>
    </source>
</reference>
<comment type="caution">
    <text evidence="3">The sequence shown here is derived from an EMBL/GenBank/DDBJ whole genome shotgun (WGS) entry which is preliminary data.</text>
</comment>
<dbReference type="Pfam" id="PF13560">
    <property type="entry name" value="HTH_31"/>
    <property type="match status" value="1"/>
</dbReference>
<sequence length="338" mass="37165">MSALSAGPHLCGGLRARHTAGHMSTLGAAPGTQKGHVPGWEETCPLTMGAAHARMGSMTPAPAPRDLGAFLKARRAQLAPRDLGLPETDSHRKVAGLRRQEVAQLAAISVDYYTRLEQGRVRASVSVLATLARALRLDDDQQKYLYELAGRSDARPRRRRAPAQRMRPAMRRLLDQLTGSPAVVLGKRMDILAWNVAAAALFTDFSLTPPGRRNYIRLLFTDPVVRAMHREWEHDARDAVAALRMEAAADPDDPELAQLVGELSVQDADFRTWWAEHRVNSLSYGTKHYRHRLAGDLTLDCDVWSSPDGSGQRLMVLTAEPGTPSHDALRILTAWTAA</sequence>
<dbReference type="SUPFAM" id="SSF47413">
    <property type="entry name" value="lambda repressor-like DNA-binding domains"/>
    <property type="match status" value="1"/>
</dbReference>
<dbReference type="Gene3D" id="3.30.450.180">
    <property type="match status" value="1"/>
</dbReference>
<protein>
    <submittedName>
        <fullName evidence="3">Helix-turn-helix domain-containing protein</fullName>
    </submittedName>
</protein>
<dbReference type="Pfam" id="PF17765">
    <property type="entry name" value="MLTR_LBD"/>
    <property type="match status" value="1"/>
</dbReference>
<keyword evidence="4" id="KW-1185">Reference proteome</keyword>
<evidence type="ECO:0000259" key="2">
    <source>
        <dbReference type="PROSITE" id="PS50943"/>
    </source>
</evidence>
<dbReference type="InterPro" id="IPR010982">
    <property type="entry name" value="Lambda_DNA-bd_dom_sf"/>
</dbReference>
<dbReference type="PANTHER" id="PTHR35010">
    <property type="entry name" value="BLL4672 PROTEIN-RELATED"/>
    <property type="match status" value="1"/>
</dbReference>
<dbReference type="InterPro" id="IPR041413">
    <property type="entry name" value="MLTR_LBD"/>
</dbReference>
<organism evidence="3 4">
    <name type="scientific">Streptomyces yatensis</name>
    <dbReference type="NCBI Taxonomy" id="155177"/>
    <lineage>
        <taxon>Bacteria</taxon>
        <taxon>Bacillati</taxon>
        <taxon>Actinomycetota</taxon>
        <taxon>Actinomycetes</taxon>
        <taxon>Kitasatosporales</taxon>
        <taxon>Streptomycetaceae</taxon>
        <taxon>Streptomyces</taxon>
        <taxon>Streptomyces violaceusniger group</taxon>
    </lineage>
</organism>
<accession>A0ABP4TWN0</accession>
<feature type="domain" description="HTH cro/C1-type" evidence="2">
    <location>
        <begin position="92"/>
        <end position="142"/>
    </location>
</feature>
<dbReference type="SMART" id="SM00530">
    <property type="entry name" value="HTH_XRE"/>
    <property type="match status" value="1"/>
</dbReference>
<gene>
    <name evidence="3" type="ORF">GCM10009680_37540</name>
</gene>
<dbReference type="Gene3D" id="1.10.260.40">
    <property type="entry name" value="lambda repressor-like DNA-binding domains"/>
    <property type="match status" value="1"/>
</dbReference>
<feature type="region of interest" description="Disordered" evidence="1">
    <location>
        <begin position="24"/>
        <end position="43"/>
    </location>
</feature>
<dbReference type="PROSITE" id="PS50943">
    <property type="entry name" value="HTH_CROC1"/>
    <property type="match status" value="1"/>
</dbReference>
<dbReference type="PANTHER" id="PTHR35010:SF2">
    <property type="entry name" value="BLL4672 PROTEIN"/>
    <property type="match status" value="1"/>
</dbReference>
<evidence type="ECO:0000313" key="3">
    <source>
        <dbReference type="EMBL" id="GAA1694229.1"/>
    </source>
</evidence>
<name>A0ABP4TWN0_9ACTN</name>
<evidence type="ECO:0000313" key="4">
    <source>
        <dbReference type="Proteomes" id="UP001499947"/>
    </source>
</evidence>
<dbReference type="InterPro" id="IPR001387">
    <property type="entry name" value="Cro/C1-type_HTH"/>
</dbReference>
<dbReference type="EMBL" id="BAAALR010000045">
    <property type="protein sequence ID" value="GAA1694229.1"/>
    <property type="molecule type" value="Genomic_DNA"/>
</dbReference>
<dbReference type="CDD" id="cd00093">
    <property type="entry name" value="HTH_XRE"/>
    <property type="match status" value="1"/>
</dbReference>
<proteinExistence type="predicted"/>
<evidence type="ECO:0000256" key="1">
    <source>
        <dbReference type="SAM" id="MobiDB-lite"/>
    </source>
</evidence>
<dbReference type="Proteomes" id="UP001499947">
    <property type="component" value="Unassembled WGS sequence"/>
</dbReference>